<feature type="region of interest" description="Disordered" evidence="1">
    <location>
        <begin position="30"/>
        <end position="65"/>
    </location>
</feature>
<protein>
    <recommendedName>
        <fullName evidence="5">Secreted protein</fullName>
    </recommendedName>
</protein>
<evidence type="ECO:0008006" key="5">
    <source>
        <dbReference type="Google" id="ProtNLM"/>
    </source>
</evidence>
<reference evidence="3 4" key="1">
    <citation type="submission" date="2024-08" db="EMBL/GenBank/DDBJ databases">
        <title>Genome sequence of Streptomyces aureus CACIA-1.46HGO.</title>
        <authorList>
            <person name="Evangelista-Martinez Z."/>
        </authorList>
    </citation>
    <scope>NUCLEOTIDE SEQUENCE [LARGE SCALE GENOMIC DNA]</scope>
    <source>
        <strain evidence="3 4">CACIA-1.46HGO</strain>
    </source>
</reference>
<accession>A0ABV4SJT3</accession>
<feature type="chain" id="PRO_5046750993" description="Secreted protein" evidence="2">
    <location>
        <begin position="32"/>
        <end position="183"/>
    </location>
</feature>
<evidence type="ECO:0000256" key="1">
    <source>
        <dbReference type="SAM" id="MobiDB-lite"/>
    </source>
</evidence>
<evidence type="ECO:0000256" key="2">
    <source>
        <dbReference type="SAM" id="SignalP"/>
    </source>
</evidence>
<dbReference type="RefSeq" id="WP_372563757.1">
    <property type="nucleotide sequence ID" value="NZ_JBGOSP010000010.1"/>
</dbReference>
<feature type="compositionally biased region" description="Low complexity" evidence="1">
    <location>
        <begin position="30"/>
        <end position="40"/>
    </location>
</feature>
<proteinExistence type="predicted"/>
<comment type="caution">
    <text evidence="3">The sequence shown here is derived from an EMBL/GenBank/DDBJ whole genome shotgun (WGS) entry which is preliminary data.</text>
</comment>
<evidence type="ECO:0000313" key="3">
    <source>
        <dbReference type="EMBL" id="MFA3838722.1"/>
    </source>
</evidence>
<keyword evidence="2" id="KW-0732">Signal</keyword>
<dbReference type="Proteomes" id="UP001571476">
    <property type="component" value="Unassembled WGS sequence"/>
</dbReference>
<dbReference type="EMBL" id="JBGOSP010000010">
    <property type="protein sequence ID" value="MFA3838722.1"/>
    <property type="molecule type" value="Genomic_DNA"/>
</dbReference>
<evidence type="ECO:0000313" key="4">
    <source>
        <dbReference type="Proteomes" id="UP001571476"/>
    </source>
</evidence>
<organism evidence="3 4">
    <name type="scientific">Streptomyces aureus</name>
    <dbReference type="NCBI Taxonomy" id="193461"/>
    <lineage>
        <taxon>Bacteria</taxon>
        <taxon>Bacillati</taxon>
        <taxon>Actinomycetota</taxon>
        <taxon>Actinomycetes</taxon>
        <taxon>Kitasatosporales</taxon>
        <taxon>Streptomycetaceae</taxon>
        <taxon>Streptomyces</taxon>
    </lineage>
</organism>
<name>A0ABV4SJT3_9ACTN</name>
<feature type="signal peptide" evidence="2">
    <location>
        <begin position="1"/>
        <end position="31"/>
    </location>
</feature>
<keyword evidence="4" id="KW-1185">Reference proteome</keyword>
<sequence>MARSSSGFVAGLTTAALAVVGFLTYQASASAPDSLAPPKAGKTPSTAASHSPKDKKETAVPAQSGAGERVVYSVGGDRVWLISEGGKAQRTFTVTPSTVDPPVGKYLVTSRSASITGSDGVPIEHVVRFANVGGITIGFSAAVDGSMPEPDPAKKTGGIREKRADGDAMWDFATIGKKIVVVQ</sequence>
<gene>
    <name evidence="3" type="ORF">ACEG43_21530</name>
</gene>